<organism evidence="2 3">
    <name type="scientific">Kingdonia uniflora</name>
    <dbReference type="NCBI Taxonomy" id="39325"/>
    <lineage>
        <taxon>Eukaryota</taxon>
        <taxon>Viridiplantae</taxon>
        <taxon>Streptophyta</taxon>
        <taxon>Embryophyta</taxon>
        <taxon>Tracheophyta</taxon>
        <taxon>Spermatophyta</taxon>
        <taxon>Magnoliopsida</taxon>
        <taxon>Ranunculales</taxon>
        <taxon>Circaeasteraceae</taxon>
        <taxon>Kingdonia</taxon>
    </lineage>
</organism>
<dbReference type="Proteomes" id="UP000541444">
    <property type="component" value="Unassembled WGS sequence"/>
</dbReference>
<evidence type="ECO:0000313" key="3">
    <source>
        <dbReference type="Proteomes" id="UP000541444"/>
    </source>
</evidence>
<feature type="coiled-coil region" evidence="1">
    <location>
        <begin position="403"/>
        <end position="452"/>
    </location>
</feature>
<accession>A0A7J7NL25</accession>
<sequence length="836" mass="95982">MVKTRSQRAVKARALNDLRLALKIDELREAIFGQQGYDAVLLETRANYEDRKEFVMMMAREEIINEDKDIASGRLKGCGAEGNTGCFKYLVGRLSPVIRVGDEEDIVAELVEWPRLKGARVEYPMGCSRFREFCKAKSSVDGIWGHVFGYRGNFFRTCSVRQGGDYLYLLSDLAKEKKYRLLGDEVSLKYIQGVCYEYDWGLPQLNCNFWEAILVCETLNERWAASGSESRITAKDFLEYYAVNRASWNDNLLWVSGECLQRSDEEPLELNDRTITMGINRFKRVASKDGKVRRSQAKMRMAGKTPCSMEENMLTPELNTPLKLARLNEMSDGPVDMATMSNTVVRNLANNKAMKRGAASRSAKLDSMDNSESVKIAEGADLRPRFEFARALRGVQLGLQDRSIELEKRISQLEGEKNQFEESLNRERKAFQLELEKEREAAAQKLKEVRVESVAKAKRLVSASTTSQNNLEGKLYHLRYTKAEIMALNEGNYEEKEIVDEEEVEEMEDGMNVAEKTEIKSLCLRVVDLEGLLEVEKKSSADLQKELDVAKEREEQTLLYNTEYAEEYEALISQYEDQLDDNVKLSLKLKEAMSQVEDKTITLLSKDLALNQLLSELAELKERVASGSRHDAELAEYRSRALNDEISDMKCNIRALNEQLLKRKIDLDTTRTNLADFEKLGSSIVGKDLELSSSVQIRESLITRLDRLKADLHRLKERKAKSIADLAEVQAKNKSLVDDLAYVRKNVKRAVQRDKEMNERINQLCARINELERELRAREMKYEKDLKLELDKRDGEIVSGEGSREMNEFLRQKEELVENMRIDLINSWQKSIDLTW</sequence>
<reference evidence="2 3" key="1">
    <citation type="journal article" date="2020" name="IScience">
        <title>Genome Sequencing of the Endangered Kingdonia uniflora (Circaeasteraceae, Ranunculales) Reveals Potential Mechanisms of Evolutionary Specialization.</title>
        <authorList>
            <person name="Sun Y."/>
            <person name="Deng T."/>
            <person name="Zhang A."/>
            <person name="Moore M.J."/>
            <person name="Landis J.B."/>
            <person name="Lin N."/>
            <person name="Zhang H."/>
            <person name="Zhang X."/>
            <person name="Huang J."/>
            <person name="Zhang X."/>
            <person name="Sun H."/>
            <person name="Wang H."/>
        </authorList>
    </citation>
    <scope>NUCLEOTIDE SEQUENCE [LARGE SCALE GENOMIC DNA]</scope>
    <source>
        <strain evidence="2">TB1705</strain>
        <tissue evidence="2">Leaf</tissue>
    </source>
</reference>
<evidence type="ECO:0000313" key="2">
    <source>
        <dbReference type="EMBL" id="KAF6167628.1"/>
    </source>
</evidence>
<keyword evidence="1" id="KW-0175">Coiled coil</keyword>
<feature type="coiled-coil region" evidence="1">
    <location>
        <begin position="698"/>
        <end position="788"/>
    </location>
</feature>
<proteinExistence type="predicted"/>
<comment type="caution">
    <text evidence="2">The sequence shown here is derived from an EMBL/GenBank/DDBJ whole genome shotgun (WGS) entry which is preliminary data.</text>
</comment>
<feature type="coiled-coil region" evidence="1">
    <location>
        <begin position="533"/>
        <end position="659"/>
    </location>
</feature>
<protein>
    <submittedName>
        <fullName evidence="2">Uncharacterized protein</fullName>
    </submittedName>
</protein>
<name>A0A7J7NL25_9MAGN</name>
<gene>
    <name evidence="2" type="ORF">GIB67_031211</name>
</gene>
<dbReference type="EMBL" id="JACGCM010000723">
    <property type="protein sequence ID" value="KAF6167628.1"/>
    <property type="molecule type" value="Genomic_DNA"/>
</dbReference>
<dbReference type="AlphaFoldDB" id="A0A7J7NL25"/>
<evidence type="ECO:0000256" key="1">
    <source>
        <dbReference type="SAM" id="Coils"/>
    </source>
</evidence>
<keyword evidence="3" id="KW-1185">Reference proteome</keyword>